<accession>A0A4R5CBF3</accession>
<evidence type="ECO:0000313" key="2">
    <source>
        <dbReference type="Proteomes" id="UP000294513"/>
    </source>
</evidence>
<keyword evidence="2" id="KW-1185">Reference proteome</keyword>
<reference evidence="1 2" key="1">
    <citation type="submission" date="2019-03" db="EMBL/GenBank/DDBJ databases">
        <title>Draft genome sequences of novel Actinobacteria.</title>
        <authorList>
            <person name="Sahin N."/>
            <person name="Ay H."/>
            <person name="Saygin H."/>
        </authorList>
    </citation>
    <scope>NUCLEOTIDE SEQUENCE [LARGE SCALE GENOMIC DNA]</scope>
    <source>
        <strain evidence="1 2">H3C3</strain>
    </source>
</reference>
<dbReference type="Proteomes" id="UP000294513">
    <property type="component" value="Unassembled WGS sequence"/>
</dbReference>
<dbReference type="EMBL" id="SMKU01000005">
    <property type="protein sequence ID" value="TDD96715.1"/>
    <property type="molecule type" value="Genomic_DNA"/>
</dbReference>
<gene>
    <name evidence="1" type="ORF">E1298_02800</name>
</gene>
<protein>
    <submittedName>
        <fullName evidence="1">Uncharacterized protein</fullName>
    </submittedName>
</protein>
<dbReference type="AlphaFoldDB" id="A0A4R5CBF3"/>
<sequence length="104" mass="11426">MVNTAQAEHTMQAYQRNVEPVAPVLAGLNRRMELIDLLGACAAFTAATERCMAALHDDCFTGAEREAILDRLRRVRAATDWIEQAAETGNLTLDQALAAILRDQ</sequence>
<evidence type="ECO:0000313" key="1">
    <source>
        <dbReference type="EMBL" id="TDD96715.1"/>
    </source>
</evidence>
<dbReference type="OrthoDB" id="4569910at2"/>
<proteinExistence type="predicted"/>
<dbReference type="Pfam" id="PF19691">
    <property type="entry name" value="DUF6192"/>
    <property type="match status" value="1"/>
</dbReference>
<organism evidence="1 2">
    <name type="scientific">Actinomadura rubrisoli</name>
    <dbReference type="NCBI Taxonomy" id="2530368"/>
    <lineage>
        <taxon>Bacteria</taxon>
        <taxon>Bacillati</taxon>
        <taxon>Actinomycetota</taxon>
        <taxon>Actinomycetes</taxon>
        <taxon>Streptosporangiales</taxon>
        <taxon>Thermomonosporaceae</taxon>
        <taxon>Actinomadura</taxon>
    </lineage>
</organism>
<dbReference type="InterPro" id="IPR045683">
    <property type="entry name" value="DUF6192"/>
</dbReference>
<name>A0A4R5CBF3_9ACTN</name>
<comment type="caution">
    <text evidence="1">The sequence shown here is derived from an EMBL/GenBank/DDBJ whole genome shotgun (WGS) entry which is preliminary data.</text>
</comment>